<sequence length="180" mass="20670">MPTLIPEKRDACMKEMAGWFAEHRKTISFEELTPILQKHFPLEADAHEFTDYLDSPGGQAEFKKRLRLEAWKAVRPEEEKPVGIAGAERKFPLGQIVMTRGVNDLVAENTEFAKFTIESLRRHAGGDWGDLGPEDKRENEYSLTRHLRLLSAYEKPPLPKIWIITEADRSVTTTLFPSEY</sequence>
<reference evidence="1" key="1">
    <citation type="submission" date="2020-03" db="EMBL/GenBank/DDBJ databases">
        <title>The deep terrestrial virosphere.</title>
        <authorList>
            <person name="Holmfeldt K."/>
            <person name="Nilsson E."/>
            <person name="Simone D."/>
            <person name="Lopez-Fernandez M."/>
            <person name="Wu X."/>
            <person name="de Brujin I."/>
            <person name="Lundin D."/>
            <person name="Andersson A."/>
            <person name="Bertilsson S."/>
            <person name="Dopson M."/>
        </authorList>
    </citation>
    <scope>NUCLEOTIDE SEQUENCE</scope>
    <source>
        <strain evidence="1">MM171A02078</strain>
    </source>
</reference>
<accession>A0A6M3LX93</accession>
<dbReference type="EMBL" id="MT143565">
    <property type="protein sequence ID" value="QJA98244.1"/>
    <property type="molecule type" value="Genomic_DNA"/>
</dbReference>
<dbReference type="AlphaFoldDB" id="A0A6M3LX93"/>
<name>A0A6M3LX93_9ZZZZ</name>
<gene>
    <name evidence="1" type="ORF">MM171A02078_0003</name>
</gene>
<proteinExistence type="predicted"/>
<evidence type="ECO:0000313" key="1">
    <source>
        <dbReference type="EMBL" id="QJA98244.1"/>
    </source>
</evidence>
<protein>
    <submittedName>
        <fullName evidence="1">Uncharacterized protein</fullName>
    </submittedName>
</protein>
<organism evidence="1">
    <name type="scientific">viral metagenome</name>
    <dbReference type="NCBI Taxonomy" id="1070528"/>
    <lineage>
        <taxon>unclassified sequences</taxon>
        <taxon>metagenomes</taxon>
        <taxon>organismal metagenomes</taxon>
    </lineage>
</organism>